<feature type="domain" description="ATPase AAA-type core" evidence="1">
    <location>
        <begin position="269"/>
        <end position="310"/>
    </location>
</feature>
<dbReference type="SUPFAM" id="SSF52540">
    <property type="entry name" value="P-loop containing nucleoside triphosphate hydrolases"/>
    <property type="match status" value="1"/>
</dbReference>
<dbReference type="PANTHER" id="PTHR23076:SF99">
    <property type="entry name" value="INACTIVE ATP-DEPENDENT ZINC METALLOPROTEASE FTSHI 4, CHLOROPLASTIC-RELATED"/>
    <property type="match status" value="1"/>
</dbReference>
<dbReference type="AlphaFoldDB" id="A0A6P5GWN8"/>
<dbReference type="GeneID" id="109726804"/>
<keyword evidence="3" id="KW-0482">Metalloprotease</keyword>
<evidence type="ECO:0000313" key="3">
    <source>
        <dbReference type="RefSeq" id="XP_020112182.1"/>
    </source>
</evidence>
<dbReference type="GO" id="GO:0004176">
    <property type="term" value="F:ATP-dependent peptidase activity"/>
    <property type="evidence" value="ECO:0007669"/>
    <property type="project" value="TreeGrafter"/>
</dbReference>
<dbReference type="RefSeq" id="XP_020112182.1">
    <property type="nucleotide sequence ID" value="XM_020256593.1"/>
</dbReference>
<dbReference type="OrthoDB" id="1413014at2759"/>
<dbReference type="GO" id="GO:0016887">
    <property type="term" value="F:ATP hydrolysis activity"/>
    <property type="evidence" value="ECO:0007669"/>
    <property type="project" value="InterPro"/>
</dbReference>
<proteinExistence type="predicted"/>
<reference evidence="3" key="2">
    <citation type="submission" date="2025-08" db="UniProtKB">
        <authorList>
            <consortium name="RefSeq"/>
        </authorList>
    </citation>
    <scope>IDENTIFICATION</scope>
    <source>
        <tissue evidence="3">Leaf</tissue>
    </source>
</reference>
<dbReference type="InterPro" id="IPR027417">
    <property type="entry name" value="P-loop_NTPase"/>
</dbReference>
<dbReference type="Proteomes" id="UP000515123">
    <property type="component" value="Linkage group 21"/>
</dbReference>
<name>A0A6P5GWN8_ANACO</name>
<dbReference type="GO" id="GO:0009535">
    <property type="term" value="C:chloroplast thylakoid membrane"/>
    <property type="evidence" value="ECO:0007669"/>
    <property type="project" value="TreeGrafter"/>
</dbReference>
<dbReference type="Gene3D" id="3.40.50.300">
    <property type="entry name" value="P-loop containing nucleotide triphosphate hydrolases"/>
    <property type="match status" value="1"/>
</dbReference>
<dbReference type="InterPro" id="IPR003959">
    <property type="entry name" value="ATPase_AAA_core"/>
</dbReference>
<gene>
    <name evidence="3" type="primary">LOC109726804</name>
</gene>
<reference evidence="2" key="1">
    <citation type="journal article" date="2015" name="Nat. Genet.">
        <title>The pineapple genome and the evolution of CAM photosynthesis.</title>
        <authorList>
            <person name="Ming R."/>
            <person name="VanBuren R."/>
            <person name="Wai C.M."/>
            <person name="Tang H."/>
            <person name="Schatz M.C."/>
            <person name="Bowers J.E."/>
            <person name="Lyons E."/>
            <person name="Wang M.L."/>
            <person name="Chen J."/>
            <person name="Biggers E."/>
            <person name="Zhang J."/>
            <person name="Huang L."/>
            <person name="Zhang L."/>
            <person name="Miao W."/>
            <person name="Zhang J."/>
            <person name="Ye Z."/>
            <person name="Miao C."/>
            <person name="Lin Z."/>
            <person name="Wang H."/>
            <person name="Zhou H."/>
            <person name="Yim W.C."/>
            <person name="Priest H.D."/>
            <person name="Zheng C."/>
            <person name="Woodhouse M."/>
            <person name="Edger P.P."/>
            <person name="Guyot R."/>
            <person name="Guo H.B."/>
            <person name="Guo H."/>
            <person name="Zheng G."/>
            <person name="Singh R."/>
            <person name="Sharma A."/>
            <person name="Min X."/>
            <person name="Zheng Y."/>
            <person name="Lee H."/>
            <person name="Gurtowski J."/>
            <person name="Sedlazeck F.J."/>
            <person name="Harkess A."/>
            <person name="McKain M.R."/>
            <person name="Liao Z."/>
            <person name="Fang J."/>
            <person name="Liu J."/>
            <person name="Zhang X."/>
            <person name="Zhang Q."/>
            <person name="Hu W."/>
            <person name="Qin Y."/>
            <person name="Wang K."/>
            <person name="Chen L.Y."/>
            <person name="Shirley N."/>
            <person name="Lin Y.R."/>
            <person name="Liu L.Y."/>
            <person name="Hernandez A.G."/>
            <person name="Wright C.L."/>
            <person name="Bulone V."/>
            <person name="Tuskan G.A."/>
            <person name="Heath K."/>
            <person name="Zee F."/>
            <person name="Moore P.H."/>
            <person name="Sunkar R."/>
            <person name="Leebens-Mack J.H."/>
            <person name="Mockler T."/>
            <person name="Bennetzen J.L."/>
            <person name="Freeling M."/>
            <person name="Sankoff D."/>
            <person name="Paterson A.H."/>
            <person name="Zhu X."/>
            <person name="Yang X."/>
            <person name="Smith J.A."/>
            <person name="Cushman J.C."/>
            <person name="Paull R.E."/>
            <person name="Yu Q."/>
        </authorList>
    </citation>
    <scope>NUCLEOTIDE SEQUENCE [LARGE SCALE GENOMIC DNA]</scope>
    <source>
        <strain evidence="2">cv. F153</strain>
    </source>
</reference>
<keyword evidence="3" id="KW-0645">Protease</keyword>
<accession>A0A6P5GWN8</accession>
<organism evidence="2 3">
    <name type="scientific">Ananas comosus</name>
    <name type="common">Pineapple</name>
    <name type="synonym">Ananas ananas</name>
    <dbReference type="NCBI Taxonomy" id="4615"/>
    <lineage>
        <taxon>Eukaryota</taxon>
        <taxon>Viridiplantae</taxon>
        <taxon>Streptophyta</taxon>
        <taxon>Embryophyta</taxon>
        <taxon>Tracheophyta</taxon>
        <taxon>Spermatophyta</taxon>
        <taxon>Magnoliopsida</taxon>
        <taxon>Liliopsida</taxon>
        <taxon>Poales</taxon>
        <taxon>Bromeliaceae</taxon>
        <taxon>Bromelioideae</taxon>
        <taxon>Ananas</taxon>
    </lineage>
</organism>
<evidence type="ECO:0000259" key="1">
    <source>
        <dbReference type="Pfam" id="PF00004"/>
    </source>
</evidence>
<evidence type="ECO:0000313" key="2">
    <source>
        <dbReference type="Proteomes" id="UP000515123"/>
    </source>
</evidence>
<dbReference type="GO" id="GO:0005524">
    <property type="term" value="F:ATP binding"/>
    <property type="evidence" value="ECO:0007669"/>
    <property type="project" value="InterPro"/>
</dbReference>
<keyword evidence="3" id="KW-0378">Hydrolase</keyword>
<sequence>MTSHTYCFQRLKEAERQRVEKLEKFEKKADMQLERQLIMASCWSRTLLTLQGKLKGTEWDPENSHRIDFSEFWRLLNSNNVQFMEYSNFGQTISVILPYYKDGGEKENNPNREIVFHRHIVDKMPIDGWNDVWSKLHEQLVNVDVINVDAVPAEVYSTIATAVVWSMRFALSVGIYLLIDSVTRPIYAKLIPCDLGKPEKNARQPLKRRALGSLGKSRAKFISAEETTGVTFDDFAGQEYIKRELQEIVRILKNEDEFQDKGIYCPKGVLLHGPPGTGKTLLAKAIAGEAGLPFFAANGTDFVEAYSGDGVRGETLGRSVLCCAVRGEDERRERKKIAFVMDKFIKIKWLFHAPHH</sequence>
<dbReference type="Pfam" id="PF00004">
    <property type="entry name" value="AAA"/>
    <property type="match status" value="1"/>
</dbReference>
<keyword evidence="2" id="KW-1185">Reference proteome</keyword>
<dbReference type="GO" id="GO:0006508">
    <property type="term" value="P:proteolysis"/>
    <property type="evidence" value="ECO:0007669"/>
    <property type="project" value="TreeGrafter"/>
</dbReference>
<dbReference type="GO" id="GO:0008237">
    <property type="term" value="F:metallopeptidase activity"/>
    <property type="evidence" value="ECO:0007669"/>
    <property type="project" value="UniProtKB-KW"/>
</dbReference>
<dbReference type="PANTHER" id="PTHR23076">
    <property type="entry name" value="METALLOPROTEASE M41 FTSH"/>
    <property type="match status" value="1"/>
</dbReference>
<protein>
    <submittedName>
        <fullName evidence="3">Probable inactive ATP-dependent zinc metalloprotease FTSHI 4, chloroplastic isoform X1</fullName>
    </submittedName>
</protein>